<feature type="transmembrane region" description="Helical" evidence="1">
    <location>
        <begin position="258"/>
        <end position="281"/>
    </location>
</feature>
<evidence type="ECO:0000313" key="3">
    <source>
        <dbReference type="Proteomes" id="UP001218188"/>
    </source>
</evidence>
<evidence type="ECO:0000313" key="2">
    <source>
        <dbReference type="EMBL" id="KAJ7031824.1"/>
    </source>
</evidence>
<keyword evidence="3" id="KW-1185">Reference proteome</keyword>
<evidence type="ECO:0000256" key="1">
    <source>
        <dbReference type="SAM" id="Phobius"/>
    </source>
</evidence>
<dbReference type="Proteomes" id="UP001218188">
    <property type="component" value="Unassembled WGS sequence"/>
</dbReference>
<feature type="transmembrane region" description="Helical" evidence="1">
    <location>
        <begin position="293"/>
        <end position="317"/>
    </location>
</feature>
<feature type="transmembrane region" description="Helical" evidence="1">
    <location>
        <begin position="12"/>
        <end position="33"/>
    </location>
</feature>
<proteinExistence type="predicted"/>
<dbReference type="AlphaFoldDB" id="A0AAD6X4G6"/>
<keyword evidence="1" id="KW-0812">Transmembrane</keyword>
<feature type="transmembrane region" description="Helical" evidence="1">
    <location>
        <begin position="323"/>
        <end position="345"/>
    </location>
</feature>
<protein>
    <submittedName>
        <fullName evidence="2">Uncharacterized protein</fullName>
    </submittedName>
</protein>
<comment type="caution">
    <text evidence="2">The sequence shown here is derived from an EMBL/GenBank/DDBJ whole genome shotgun (WGS) entry which is preliminary data.</text>
</comment>
<gene>
    <name evidence="2" type="ORF">C8F04DRAFT_959782</name>
</gene>
<name>A0AAD6X4G6_9AGAR</name>
<accession>A0AAD6X4G6</accession>
<organism evidence="2 3">
    <name type="scientific">Mycena alexandri</name>
    <dbReference type="NCBI Taxonomy" id="1745969"/>
    <lineage>
        <taxon>Eukaryota</taxon>
        <taxon>Fungi</taxon>
        <taxon>Dikarya</taxon>
        <taxon>Basidiomycota</taxon>
        <taxon>Agaricomycotina</taxon>
        <taxon>Agaricomycetes</taxon>
        <taxon>Agaricomycetidae</taxon>
        <taxon>Agaricales</taxon>
        <taxon>Marasmiineae</taxon>
        <taxon>Mycenaceae</taxon>
        <taxon>Mycena</taxon>
    </lineage>
</organism>
<feature type="transmembrane region" description="Helical" evidence="1">
    <location>
        <begin position="365"/>
        <end position="384"/>
    </location>
</feature>
<feature type="transmembrane region" description="Helical" evidence="1">
    <location>
        <begin position="53"/>
        <end position="71"/>
    </location>
</feature>
<reference evidence="2" key="1">
    <citation type="submission" date="2023-03" db="EMBL/GenBank/DDBJ databases">
        <title>Massive genome expansion in bonnet fungi (Mycena s.s.) driven by repeated elements and novel gene families across ecological guilds.</title>
        <authorList>
            <consortium name="Lawrence Berkeley National Laboratory"/>
            <person name="Harder C.B."/>
            <person name="Miyauchi S."/>
            <person name="Viragh M."/>
            <person name="Kuo A."/>
            <person name="Thoen E."/>
            <person name="Andreopoulos B."/>
            <person name="Lu D."/>
            <person name="Skrede I."/>
            <person name="Drula E."/>
            <person name="Henrissat B."/>
            <person name="Morin E."/>
            <person name="Kohler A."/>
            <person name="Barry K."/>
            <person name="LaButti K."/>
            <person name="Morin E."/>
            <person name="Salamov A."/>
            <person name="Lipzen A."/>
            <person name="Mereny Z."/>
            <person name="Hegedus B."/>
            <person name="Baldrian P."/>
            <person name="Stursova M."/>
            <person name="Weitz H."/>
            <person name="Taylor A."/>
            <person name="Grigoriev I.V."/>
            <person name="Nagy L.G."/>
            <person name="Martin F."/>
            <person name="Kauserud H."/>
        </authorList>
    </citation>
    <scope>NUCLEOTIDE SEQUENCE</scope>
    <source>
        <strain evidence="2">CBHHK200</strain>
    </source>
</reference>
<dbReference type="PANTHER" id="PTHR35043:SF7">
    <property type="entry name" value="TRANSCRIPTION FACTOR DOMAIN-CONTAINING PROTEIN"/>
    <property type="match status" value="1"/>
</dbReference>
<keyword evidence="1" id="KW-0472">Membrane</keyword>
<keyword evidence="1" id="KW-1133">Transmembrane helix</keyword>
<feature type="transmembrane region" description="Helical" evidence="1">
    <location>
        <begin position="166"/>
        <end position="185"/>
    </location>
</feature>
<dbReference type="PANTHER" id="PTHR35043">
    <property type="entry name" value="TRANSCRIPTION FACTOR DOMAIN-CONTAINING PROTEIN"/>
    <property type="match status" value="1"/>
</dbReference>
<dbReference type="EMBL" id="JARJCM010000078">
    <property type="protein sequence ID" value="KAJ7031824.1"/>
    <property type="molecule type" value="Genomic_DNA"/>
</dbReference>
<sequence length="387" mass="42857">MEASCDCTINSCRTLFDIIWGCLATIFACTWVALHQNVPDPGLGSFSLLLRKLWMMLVTIIAPEFVVGFAGRQLASALWISKVFNVSKTHGFFFTMGGFVSQDHHPIAKIKQLPAYMPAIRAIDKEDIKDRSKGDALSKGVALAQGLWFVTQCLARVSQHLPVSELEVATLAFAVISIFIQVMWWKPLNVQRSIIIVRSEEVDPLQEEDVAPINNRPNLFERCFNTLFGYYEEYSTISSTSVPSFYSMEGGDDNFGPSIVGVFGAGMLFGVIHCAAWNTLFPSAAEMWMWRMGSVFIAASPVLIILLTVAGALLDVIENNTAGYFYFLGLAVYILCRLILIGLTFTTLRALSCELEQLLSTPLDLLQFIPCTYICLAAKSFLFLSSG</sequence>